<feature type="region of interest" description="Disordered" evidence="8">
    <location>
        <begin position="12"/>
        <end position="52"/>
    </location>
</feature>
<comment type="catalytic activity">
    <reaction evidence="7">
        <text>L-seryl-[protein] + ATP = O-phospho-L-seryl-[protein] + ADP + H(+)</text>
        <dbReference type="Rhea" id="RHEA:17989"/>
        <dbReference type="Rhea" id="RHEA-COMP:9863"/>
        <dbReference type="Rhea" id="RHEA-COMP:11604"/>
        <dbReference type="ChEBI" id="CHEBI:15378"/>
        <dbReference type="ChEBI" id="CHEBI:29999"/>
        <dbReference type="ChEBI" id="CHEBI:30616"/>
        <dbReference type="ChEBI" id="CHEBI:83421"/>
        <dbReference type="ChEBI" id="CHEBI:456216"/>
        <dbReference type="EC" id="2.7.11.1"/>
    </reaction>
</comment>
<feature type="compositionally biased region" description="Basic and acidic residues" evidence="8">
    <location>
        <begin position="34"/>
        <end position="52"/>
    </location>
</feature>
<dbReference type="PANTHER" id="PTHR22988">
    <property type="entry name" value="MYOTONIC DYSTROPHY S/T KINASE-RELATED"/>
    <property type="match status" value="1"/>
</dbReference>
<comment type="caution">
    <text evidence="11">The sequence shown here is derived from an EMBL/GenBank/DDBJ whole genome shotgun (WGS) entry which is preliminary data.</text>
</comment>
<gene>
    <name evidence="11" type="ORF">E1301_Tti024192</name>
</gene>
<dbReference type="Pfam" id="PF00169">
    <property type="entry name" value="PH"/>
    <property type="match status" value="1"/>
</dbReference>
<evidence type="ECO:0000259" key="10">
    <source>
        <dbReference type="PROSITE" id="PS50081"/>
    </source>
</evidence>
<evidence type="ECO:0000259" key="9">
    <source>
        <dbReference type="PROSITE" id="PS50003"/>
    </source>
</evidence>
<evidence type="ECO:0000313" key="11">
    <source>
        <dbReference type="EMBL" id="KAA0701392.1"/>
    </source>
</evidence>
<keyword evidence="4 11" id="KW-0418">Kinase</keyword>
<dbReference type="PROSITE" id="PS50081">
    <property type="entry name" value="ZF_DAG_PE_2"/>
    <property type="match status" value="1"/>
</dbReference>
<evidence type="ECO:0000256" key="7">
    <source>
        <dbReference type="ARBA" id="ARBA00048679"/>
    </source>
</evidence>
<dbReference type="SUPFAM" id="SSF57889">
    <property type="entry name" value="Cysteine-rich domain"/>
    <property type="match status" value="1"/>
</dbReference>
<organism evidence="11 12">
    <name type="scientific">Triplophysa tibetana</name>
    <dbReference type="NCBI Taxonomy" id="1572043"/>
    <lineage>
        <taxon>Eukaryota</taxon>
        <taxon>Metazoa</taxon>
        <taxon>Chordata</taxon>
        <taxon>Craniata</taxon>
        <taxon>Vertebrata</taxon>
        <taxon>Euteleostomi</taxon>
        <taxon>Actinopterygii</taxon>
        <taxon>Neopterygii</taxon>
        <taxon>Teleostei</taxon>
        <taxon>Ostariophysi</taxon>
        <taxon>Cypriniformes</taxon>
        <taxon>Nemacheilidae</taxon>
        <taxon>Triplophysa</taxon>
    </lineage>
</organism>
<dbReference type="PANTHER" id="PTHR22988:SF71">
    <property type="entry name" value="CITRON RHO-INTERACTING KINASE"/>
    <property type="match status" value="1"/>
</dbReference>
<dbReference type="SUPFAM" id="SSF50729">
    <property type="entry name" value="PH domain-like"/>
    <property type="match status" value="1"/>
</dbReference>
<dbReference type="InterPro" id="IPR001180">
    <property type="entry name" value="CNH_dom"/>
</dbReference>
<dbReference type="InterPro" id="IPR046349">
    <property type="entry name" value="C1-like_sf"/>
</dbReference>
<dbReference type="Pfam" id="PF00780">
    <property type="entry name" value="CNH"/>
    <property type="match status" value="1"/>
</dbReference>
<dbReference type="InterPro" id="IPR001849">
    <property type="entry name" value="PH_domain"/>
</dbReference>
<keyword evidence="12" id="KW-1185">Reference proteome</keyword>
<dbReference type="SMART" id="SM00036">
    <property type="entry name" value="CNH"/>
    <property type="match status" value="1"/>
</dbReference>
<reference evidence="11 12" key="1">
    <citation type="journal article" date="2019" name="Mol. Ecol. Resour.">
        <title>Chromosome-level genome assembly of Triplophysa tibetana, a fish adapted to the harsh high-altitude environment of the Tibetan Plateau.</title>
        <authorList>
            <person name="Yang X."/>
            <person name="Liu H."/>
            <person name="Ma Z."/>
            <person name="Zou Y."/>
            <person name="Zou M."/>
            <person name="Mao Y."/>
            <person name="Li X."/>
            <person name="Wang H."/>
            <person name="Chen T."/>
            <person name="Wang W."/>
            <person name="Yang R."/>
        </authorList>
    </citation>
    <scope>NUCLEOTIDE SEQUENCE [LARGE SCALE GENOMIC DNA]</scope>
    <source>
        <strain evidence="11">TTIB1903HZAU</strain>
        <tissue evidence="11">Muscle</tissue>
    </source>
</reference>
<feature type="domain" description="Phorbol-ester/DAG-type" evidence="10">
    <location>
        <begin position="60"/>
        <end position="106"/>
    </location>
</feature>
<keyword evidence="3" id="KW-0479">Metal-binding</keyword>
<evidence type="ECO:0000256" key="6">
    <source>
        <dbReference type="ARBA" id="ARBA00047899"/>
    </source>
</evidence>
<dbReference type="GO" id="GO:0046872">
    <property type="term" value="F:metal ion binding"/>
    <property type="evidence" value="ECO:0007669"/>
    <property type="project" value="UniProtKB-KW"/>
</dbReference>
<protein>
    <submittedName>
        <fullName evidence="11">Citron Rho-interacting kinase</fullName>
    </submittedName>
</protein>
<keyword evidence="2" id="KW-0597">Phosphoprotein</keyword>
<dbReference type="InterPro" id="IPR002219">
    <property type="entry name" value="PKC_DAG/PE"/>
</dbReference>
<keyword evidence="4 11" id="KW-0808">Transferase</keyword>
<dbReference type="EMBL" id="SOYY01000134">
    <property type="protein sequence ID" value="KAA0701392.1"/>
    <property type="molecule type" value="Genomic_DNA"/>
</dbReference>
<keyword evidence="5" id="KW-0862">Zinc</keyword>
<dbReference type="SMART" id="SM00233">
    <property type="entry name" value="PH"/>
    <property type="match status" value="1"/>
</dbReference>
<feature type="compositionally biased region" description="Basic and acidic residues" evidence="8">
    <location>
        <begin position="581"/>
        <end position="626"/>
    </location>
</feature>
<evidence type="ECO:0000256" key="5">
    <source>
        <dbReference type="ARBA" id="ARBA00022833"/>
    </source>
</evidence>
<evidence type="ECO:0000256" key="8">
    <source>
        <dbReference type="SAM" id="MobiDB-lite"/>
    </source>
</evidence>
<dbReference type="Proteomes" id="UP000324632">
    <property type="component" value="Unassembled WGS sequence"/>
</dbReference>
<proteinExistence type="predicted"/>
<dbReference type="InterPro" id="IPR050839">
    <property type="entry name" value="Rho-assoc_Ser/Thr_Kinase"/>
</dbReference>
<feature type="compositionally biased region" description="Low complexity" evidence="8">
    <location>
        <begin position="21"/>
        <end position="32"/>
    </location>
</feature>
<evidence type="ECO:0000256" key="3">
    <source>
        <dbReference type="ARBA" id="ARBA00022723"/>
    </source>
</evidence>
<evidence type="ECO:0000256" key="1">
    <source>
        <dbReference type="ARBA" id="ARBA00022527"/>
    </source>
</evidence>
<dbReference type="SMART" id="SM00109">
    <property type="entry name" value="C1"/>
    <property type="match status" value="1"/>
</dbReference>
<dbReference type="Gene3D" id="2.30.29.30">
    <property type="entry name" value="Pleckstrin-homology domain (PH domain)/Phosphotyrosine-binding domain (PTB)"/>
    <property type="match status" value="1"/>
</dbReference>
<comment type="catalytic activity">
    <reaction evidence="6">
        <text>L-threonyl-[protein] + ATP = O-phospho-L-threonyl-[protein] + ADP + H(+)</text>
        <dbReference type="Rhea" id="RHEA:46608"/>
        <dbReference type="Rhea" id="RHEA-COMP:11060"/>
        <dbReference type="Rhea" id="RHEA-COMP:11605"/>
        <dbReference type="ChEBI" id="CHEBI:15378"/>
        <dbReference type="ChEBI" id="CHEBI:30013"/>
        <dbReference type="ChEBI" id="CHEBI:30616"/>
        <dbReference type="ChEBI" id="CHEBI:61977"/>
        <dbReference type="ChEBI" id="CHEBI:456216"/>
        <dbReference type="EC" id="2.7.11.1"/>
    </reaction>
</comment>
<dbReference type="InterPro" id="IPR011993">
    <property type="entry name" value="PH-like_dom_sf"/>
</dbReference>
<accession>A0A5A9MRU1</accession>
<dbReference type="GO" id="GO:0004674">
    <property type="term" value="F:protein serine/threonine kinase activity"/>
    <property type="evidence" value="ECO:0007669"/>
    <property type="project" value="UniProtKB-KW"/>
</dbReference>
<feature type="domain" description="PH" evidence="9">
    <location>
        <begin position="138"/>
        <end position="253"/>
    </location>
</feature>
<dbReference type="PROSITE" id="PS50003">
    <property type="entry name" value="PH_DOMAIN"/>
    <property type="match status" value="1"/>
</dbReference>
<evidence type="ECO:0000256" key="4">
    <source>
        <dbReference type="ARBA" id="ARBA00022777"/>
    </source>
</evidence>
<keyword evidence="1" id="KW-0723">Serine/threonine-protein kinase</keyword>
<feature type="region of interest" description="Disordered" evidence="8">
    <location>
        <begin position="533"/>
        <end position="626"/>
    </location>
</feature>
<name>A0A5A9MRU1_9TELE</name>
<dbReference type="AlphaFoldDB" id="A0A5A9MRU1"/>
<dbReference type="FunFam" id="2.30.29.30:FF:000081">
    <property type="entry name" value="Citron rho-interacting serine/threonine kinase"/>
    <property type="match status" value="1"/>
</dbReference>
<evidence type="ECO:0000256" key="2">
    <source>
        <dbReference type="ARBA" id="ARBA00022553"/>
    </source>
</evidence>
<evidence type="ECO:0000313" key="12">
    <source>
        <dbReference type="Proteomes" id="UP000324632"/>
    </source>
</evidence>
<sequence length="690" mass="77053">MPAARQQILMSAIVKSPERQPNPSSLLNPSSSARRKETSTPEEYGRRVKERDASQYSSSLHCGTEYESGKCAVCLDTVHFGRQAATCLECHTLCHPKCSPCLPATCGLPAEYATHFTEALCRDKSSSPALQVKEASGHVRLEGWMKQPRNGKRGQQGWERKYVVLDGTRVSIYEYSVKPQEEFELCLPDGEVTVHGAVGASELINTAKSDIPYVLKLESHPHTTCWPGQSLYFMAPSFPDKQRWVAVLESVVAGSRGSREKTEADAIVLVGSEEGEDRALCLVDIKRVKQSLAQSHLPAQLDLTPYIFEAVKGCHLFSSGKIENGMCICAAMPNKITILRYNDTLNKFCIRKVTYPPAHAVYESNPHDVESIIIGTNKFYEMEMKQYVLEEFLDKNDVTLASAVFAASLIVSHLHHPGVQLPAESGVSALLHEFGVFVDAYGRRSRTDDIKWSRLPCPSRTESRIFVTYFNSLDVIEVQSHSALGPHSYAHLDIPNPRYLGPAISSGAVYLASSYQNKLRVICCKGKLAQDGWGADSQRNGSTRSPNKRGPPPTTSTSRSAWPPCPMYRRATSPEPSPPYREARTEFRRDKSPARPLDREKSPGRLTEKRPERSPGRMMDPRLDRSPGRIMDLRRERSPGRGFEEPRQRLHTGGVGSVIGLDDQRCIRRPRPPPEHLIRLNMQSTTREIM</sequence>